<evidence type="ECO:0000313" key="2">
    <source>
        <dbReference type="Proteomes" id="UP000823775"/>
    </source>
</evidence>
<keyword evidence="2" id="KW-1185">Reference proteome</keyword>
<sequence>MEVPSFVKFLTPASGLQGYWDPYPIDMEFRPPCMASSTIGISNLQLRGRAPKSALLTFTNFMYVYLHLYRRQGCYIGCHWILLYIKTHPFHVILEAYNRF</sequence>
<protein>
    <submittedName>
        <fullName evidence="1">Uncharacterized protein</fullName>
    </submittedName>
</protein>
<comment type="caution">
    <text evidence="1">The sequence shown here is derived from an EMBL/GenBank/DDBJ whole genome shotgun (WGS) entry which is preliminary data.</text>
</comment>
<dbReference type="Proteomes" id="UP000823775">
    <property type="component" value="Unassembled WGS sequence"/>
</dbReference>
<reference evidence="1 2" key="1">
    <citation type="journal article" date="2021" name="BMC Genomics">
        <title>Datura genome reveals duplications of psychoactive alkaloid biosynthetic genes and high mutation rate following tissue culture.</title>
        <authorList>
            <person name="Rajewski A."/>
            <person name="Carter-House D."/>
            <person name="Stajich J."/>
            <person name="Litt A."/>
        </authorList>
    </citation>
    <scope>NUCLEOTIDE SEQUENCE [LARGE SCALE GENOMIC DNA]</scope>
    <source>
        <strain evidence="1">AR-01</strain>
    </source>
</reference>
<accession>A0ABS8VBJ7</accession>
<evidence type="ECO:0000313" key="1">
    <source>
        <dbReference type="EMBL" id="MCD9643335.1"/>
    </source>
</evidence>
<dbReference type="EMBL" id="JACEIK010003861">
    <property type="protein sequence ID" value="MCD9643335.1"/>
    <property type="molecule type" value="Genomic_DNA"/>
</dbReference>
<proteinExistence type="predicted"/>
<organism evidence="1 2">
    <name type="scientific">Datura stramonium</name>
    <name type="common">Jimsonweed</name>
    <name type="synonym">Common thornapple</name>
    <dbReference type="NCBI Taxonomy" id="4076"/>
    <lineage>
        <taxon>Eukaryota</taxon>
        <taxon>Viridiplantae</taxon>
        <taxon>Streptophyta</taxon>
        <taxon>Embryophyta</taxon>
        <taxon>Tracheophyta</taxon>
        <taxon>Spermatophyta</taxon>
        <taxon>Magnoliopsida</taxon>
        <taxon>eudicotyledons</taxon>
        <taxon>Gunneridae</taxon>
        <taxon>Pentapetalae</taxon>
        <taxon>asterids</taxon>
        <taxon>lamiids</taxon>
        <taxon>Solanales</taxon>
        <taxon>Solanaceae</taxon>
        <taxon>Solanoideae</taxon>
        <taxon>Datureae</taxon>
        <taxon>Datura</taxon>
    </lineage>
</organism>
<name>A0ABS8VBJ7_DATST</name>
<gene>
    <name evidence="1" type="ORF">HAX54_030737</name>
</gene>